<accession>A0A1T4WVK2</accession>
<evidence type="ECO:0000313" key="2">
    <source>
        <dbReference type="Proteomes" id="UP000189735"/>
    </source>
</evidence>
<proteinExistence type="predicted"/>
<dbReference type="EMBL" id="FUYG01000001">
    <property type="protein sequence ID" value="SKA81279.1"/>
    <property type="molecule type" value="Genomic_DNA"/>
</dbReference>
<dbReference type="AlphaFoldDB" id="A0A1T4WVK2"/>
<sequence length="50" mass="5298">MFIDAPPNCGGQFPISYAASMNKSLFGGAYSSLADEIASRGMAFHAVRIE</sequence>
<evidence type="ECO:0000313" key="1">
    <source>
        <dbReference type="EMBL" id="SKA81279.1"/>
    </source>
</evidence>
<organism evidence="1 2">
    <name type="scientific">Agreia bicolorata</name>
    <dbReference type="NCBI Taxonomy" id="110935"/>
    <lineage>
        <taxon>Bacteria</taxon>
        <taxon>Bacillati</taxon>
        <taxon>Actinomycetota</taxon>
        <taxon>Actinomycetes</taxon>
        <taxon>Micrococcales</taxon>
        <taxon>Microbacteriaceae</taxon>
        <taxon>Agreia</taxon>
    </lineage>
</organism>
<name>A0A1T4WVK2_9MICO</name>
<protein>
    <submittedName>
        <fullName evidence="1">Uncharacterized protein</fullName>
    </submittedName>
</protein>
<reference evidence="2" key="1">
    <citation type="submission" date="2017-02" db="EMBL/GenBank/DDBJ databases">
        <authorList>
            <person name="Varghese N."/>
            <person name="Submissions S."/>
        </authorList>
    </citation>
    <scope>NUCLEOTIDE SEQUENCE [LARGE SCALE GENOMIC DNA]</scope>
    <source>
        <strain evidence="2">VKM Ac-2052</strain>
    </source>
</reference>
<gene>
    <name evidence="1" type="ORF">SAMN06295879_0305</name>
</gene>
<dbReference type="Proteomes" id="UP000189735">
    <property type="component" value="Unassembled WGS sequence"/>
</dbReference>